<dbReference type="RefSeq" id="WP_184199366.1">
    <property type="nucleotide sequence ID" value="NZ_JACHGW010000003.1"/>
</dbReference>
<organism evidence="2 3">
    <name type="scientific">Armatimonas rosea</name>
    <dbReference type="NCBI Taxonomy" id="685828"/>
    <lineage>
        <taxon>Bacteria</taxon>
        <taxon>Bacillati</taxon>
        <taxon>Armatimonadota</taxon>
        <taxon>Armatimonadia</taxon>
        <taxon>Armatimonadales</taxon>
        <taxon>Armatimonadaceae</taxon>
        <taxon>Armatimonas</taxon>
    </lineage>
</organism>
<dbReference type="GO" id="GO:0016829">
    <property type="term" value="F:lyase activity"/>
    <property type="evidence" value="ECO:0007669"/>
    <property type="project" value="UniProtKB-KW"/>
</dbReference>
<evidence type="ECO:0000313" key="3">
    <source>
        <dbReference type="Proteomes" id="UP000520814"/>
    </source>
</evidence>
<dbReference type="InterPro" id="IPR015422">
    <property type="entry name" value="PyrdxlP-dep_Trfase_small"/>
</dbReference>
<dbReference type="Pfam" id="PF00266">
    <property type="entry name" value="Aminotran_5"/>
    <property type="match status" value="1"/>
</dbReference>
<dbReference type="InterPro" id="IPR015421">
    <property type="entry name" value="PyrdxlP-dep_Trfase_major"/>
</dbReference>
<keyword evidence="3" id="KW-1185">Reference proteome</keyword>
<accession>A0A7W9W8M7</accession>
<dbReference type="Gene3D" id="3.90.1150.10">
    <property type="entry name" value="Aspartate Aminotransferase, domain 1"/>
    <property type="match status" value="1"/>
</dbReference>
<dbReference type="Gene3D" id="3.40.640.10">
    <property type="entry name" value="Type I PLP-dependent aspartate aminotransferase-like (Major domain)"/>
    <property type="match status" value="1"/>
</dbReference>
<gene>
    <name evidence="2" type="ORF">HNQ39_003562</name>
</gene>
<dbReference type="AlphaFoldDB" id="A0A7W9W8M7"/>
<sequence length="372" mass="40294">MTLDEFRAQFPSVQKGVHLNHAGMGPIPLVASAAVAQALTELADGDGMMAFRAHLARQSRLREALARLMNVSVEGVALTRNTSHGLTIAAQAIPFLPGENVVVGECEYPSVVYPWQAQAVRGVETRIVPCPDGLLSEDALMAACDSSTRALAVSWVQWGTGQRMDLERLGEFCQQRNIWFVVDVIQGLGALTCDLSACGADIAAGGCHKWLLAPAGIGPLYIKPSRLGELLPTNVGWNWVNNPFTWDRLRFDDTRPRADRFEEGSPAILATAALEATVALLESVGMEVIGERVHANAEALRSGLRARGMEVCPTDHQSGIVAFRHPSLANEALLAQLDAQRIWAAVRCGWVRFSPHGYTSSNDIEHALNVME</sequence>
<reference evidence="2 3" key="1">
    <citation type="submission" date="2020-08" db="EMBL/GenBank/DDBJ databases">
        <title>Genomic Encyclopedia of Type Strains, Phase IV (KMG-IV): sequencing the most valuable type-strain genomes for metagenomic binning, comparative biology and taxonomic classification.</title>
        <authorList>
            <person name="Goeker M."/>
        </authorList>
    </citation>
    <scope>NUCLEOTIDE SEQUENCE [LARGE SCALE GENOMIC DNA]</scope>
    <source>
        <strain evidence="2 3">DSM 23562</strain>
    </source>
</reference>
<dbReference type="SUPFAM" id="SSF53383">
    <property type="entry name" value="PLP-dependent transferases"/>
    <property type="match status" value="1"/>
</dbReference>
<proteinExistence type="predicted"/>
<evidence type="ECO:0000259" key="1">
    <source>
        <dbReference type="Pfam" id="PF00266"/>
    </source>
</evidence>
<dbReference type="EMBL" id="JACHGW010000003">
    <property type="protein sequence ID" value="MBB6051752.1"/>
    <property type="molecule type" value="Genomic_DNA"/>
</dbReference>
<feature type="domain" description="Aminotransferase class V" evidence="1">
    <location>
        <begin position="60"/>
        <end position="343"/>
    </location>
</feature>
<evidence type="ECO:0000313" key="2">
    <source>
        <dbReference type="EMBL" id="MBB6051752.1"/>
    </source>
</evidence>
<dbReference type="InterPro" id="IPR015424">
    <property type="entry name" value="PyrdxlP-dep_Trfase"/>
</dbReference>
<comment type="caution">
    <text evidence="2">The sequence shown here is derived from an EMBL/GenBank/DDBJ whole genome shotgun (WGS) entry which is preliminary data.</text>
</comment>
<name>A0A7W9W8M7_ARMRO</name>
<keyword evidence="2" id="KW-0456">Lyase</keyword>
<dbReference type="PANTHER" id="PTHR43586:SF15">
    <property type="entry name" value="BLR3095 PROTEIN"/>
    <property type="match status" value="1"/>
</dbReference>
<dbReference type="Proteomes" id="UP000520814">
    <property type="component" value="Unassembled WGS sequence"/>
</dbReference>
<protein>
    <submittedName>
        <fullName evidence="2">Selenocysteine lyase/cysteine desulfurase</fullName>
    </submittedName>
</protein>
<dbReference type="InterPro" id="IPR000192">
    <property type="entry name" value="Aminotrans_V_dom"/>
</dbReference>
<dbReference type="PANTHER" id="PTHR43586">
    <property type="entry name" value="CYSTEINE DESULFURASE"/>
    <property type="match status" value="1"/>
</dbReference>